<sequence length="332" mass="36732">MKLSALVEQYRGSVLENVHMGVLCGVNEFGEVLYEVGNAEHRAFLRSAAKPFQAIPVMQDKVVEAFGITGEEAALFAASQRGEAYQLRALESILRKTGISEEQLITRPTIPLNDEPKLDYLMKGLPPRCICHNCSGKHLGILSLCKVMGYPMDNYGDINHPAQQRILKVLSELSECPVSDIHIAIDGCGFPVFALPLKCSASAYLKLACPDLIADESVRNAVIQITGYMNAYPNMIASHDFICSELLRDSNIVAKGGAKGFYAFALKKERIAFALKVIDGSENPWPIIVASVLEQMRYSNKETIRRMYELTPKEIRNDNGVIVGENKAAFRF</sequence>
<protein>
    <submittedName>
        <fullName evidence="1">Asparaginase</fullName>
    </submittedName>
</protein>
<accession>A0A3G9IY29</accession>
<dbReference type="Proteomes" id="UP000275368">
    <property type="component" value="Chromosome"/>
</dbReference>
<proteinExistence type="predicted"/>
<dbReference type="KEGG" id="pbk:Back11_51620"/>
<reference evidence="1 2" key="1">
    <citation type="submission" date="2018-11" db="EMBL/GenBank/DDBJ databases">
        <title>Complete genome sequence of Paenibacillus baekrokdamisoli strain KCTC 33723.</title>
        <authorList>
            <person name="Kang S.W."/>
            <person name="Lee K.C."/>
            <person name="Kim K.K."/>
            <person name="Kim J.S."/>
            <person name="Kim D.S."/>
            <person name="Ko S.H."/>
            <person name="Yang S.H."/>
            <person name="Lee J.S."/>
        </authorList>
    </citation>
    <scope>NUCLEOTIDE SEQUENCE [LARGE SCALE GENOMIC DNA]</scope>
    <source>
        <strain evidence="1 2">KCTC 33723</strain>
    </source>
</reference>
<evidence type="ECO:0000313" key="2">
    <source>
        <dbReference type="Proteomes" id="UP000275368"/>
    </source>
</evidence>
<gene>
    <name evidence="1" type="ORF">Back11_51620</name>
</gene>
<keyword evidence="2" id="KW-1185">Reference proteome</keyword>
<dbReference type="Pfam" id="PF06089">
    <property type="entry name" value="Asparaginase_II"/>
    <property type="match status" value="1"/>
</dbReference>
<dbReference type="AlphaFoldDB" id="A0A3G9IY29"/>
<organism evidence="1 2">
    <name type="scientific">Paenibacillus baekrokdamisoli</name>
    <dbReference type="NCBI Taxonomy" id="1712516"/>
    <lineage>
        <taxon>Bacteria</taxon>
        <taxon>Bacillati</taxon>
        <taxon>Bacillota</taxon>
        <taxon>Bacilli</taxon>
        <taxon>Bacillales</taxon>
        <taxon>Paenibacillaceae</taxon>
        <taxon>Paenibacillus</taxon>
    </lineage>
</organism>
<dbReference type="PANTHER" id="PTHR42110:SF1">
    <property type="entry name" value="L-ASPARAGINASE, PUTATIVE (AFU_ORTHOLOGUE AFUA_3G11890)-RELATED"/>
    <property type="match status" value="1"/>
</dbReference>
<dbReference type="InterPro" id="IPR010349">
    <property type="entry name" value="Asparaginase_II"/>
</dbReference>
<dbReference type="EMBL" id="AP019308">
    <property type="protein sequence ID" value="BBH23817.1"/>
    <property type="molecule type" value="Genomic_DNA"/>
</dbReference>
<dbReference type="RefSeq" id="WP_125666676.1">
    <property type="nucleotide sequence ID" value="NZ_AP019308.1"/>
</dbReference>
<dbReference type="PANTHER" id="PTHR42110">
    <property type="entry name" value="L-ASPARAGINASE, PUTATIVE (AFU_ORTHOLOGUE AFUA_3G11890)-RELATED"/>
    <property type="match status" value="1"/>
</dbReference>
<dbReference type="OrthoDB" id="9770793at2"/>
<name>A0A3G9IY29_9BACL</name>
<evidence type="ECO:0000313" key="1">
    <source>
        <dbReference type="EMBL" id="BBH23817.1"/>
    </source>
</evidence>